<dbReference type="GO" id="GO:0005975">
    <property type="term" value="P:carbohydrate metabolic process"/>
    <property type="evidence" value="ECO:0007669"/>
    <property type="project" value="InterPro"/>
</dbReference>
<dbReference type="GO" id="GO:0050511">
    <property type="term" value="F:undecaprenyldiphospho-muramoylpentapeptide beta-N-acetylglucosaminyltransferase activity"/>
    <property type="evidence" value="ECO:0007669"/>
    <property type="project" value="UniProtKB-UniRule"/>
</dbReference>
<feature type="domain" description="Glycosyltransferase family 28 N-terminal" evidence="11">
    <location>
        <begin position="8"/>
        <end position="159"/>
    </location>
</feature>
<comment type="catalytic activity">
    <reaction evidence="10">
        <text>di-trans,octa-cis-undecaprenyl diphospho-N-acetyl-alpha-D-muramoyl-L-alanyl-D-glutamyl-meso-2,6-diaminopimeloyl-D-alanyl-D-alanine + UDP-N-acetyl-alpha-D-glucosamine = di-trans,octa-cis-undecaprenyl diphospho-[N-acetyl-alpha-D-glucosaminyl-(1-&gt;4)]-N-acetyl-alpha-D-muramoyl-L-alanyl-D-glutamyl-meso-2,6-diaminopimeloyl-D-alanyl-D-alanine + UDP + H(+)</text>
        <dbReference type="Rhea" id="RHEA:31227"/>
        <dbReference type="ChEBI" id="CHEBI:15378"/>
        <dbReference type="ChEBI" id="CHEBI:57705"/>
        <dbReference type="ChEBI" id="CHEBI:58223"/>
        <dbReference type="ChEBI" id="CHEBI:61387"/>
        <dbReference type="ChEBI" id="CHEBI:61388"/>
        <dbReference type="EC" id="2.4.1.227"/>
    </reaction>
</comment>
<keyword evidence="3 10" id="KW-0328">Glycosyltransferase</keyword>
<dbReference type="GO" id="GO:0005886">
    <property type="term" value="C:plasma membrane"/>
    <property type="evidence" value="ECO:0007669"/>
    <property type="project" value="UniProtKB-SubCell"/>
</dbReference>
<feature type="binding site" evidence="10">
    <location>
        <position position="181"/>
    </location>
    <ligand>
        <name>UDP-N-acetyl-alpha-D-glucosamine</name>
        <dbReference type="ChEBI" id="CHEBI:57705"/>
    </ligand>
</feature>
<gene>
    <name evidence="10" type="primary">murG</name>
    <name evidence="13" type="ORF">GX888_01190</name>
</gene>
<dbReference type="GO" id="GO:0051301">
    <property type="term" value="P:cell division"/>
    <property type="evidence" value="ECO:0007669"/>
    <property type="project" value="UniProtKB-KW"/>
</dbReference>
<comment type="caution">
    <text evidence="13">The sequence shown here is derived from an EMBL/GenBank/DDBJ whole genome shotgun (WGS) entry which is preliminary data.</text>
</comment>
<dbReference type="Gene3D" id="3.40.50.2000">
    <property type="entry name" value="Glycogen Phosphorylase B"/>
    <property type="match status" value="2"/>
</dbReference>
<evidence type="ECO:0000259" key="12">
    <source>
        <dbReference type="Pfam" id="PF04101"/>
    </source>
</evidence>
<keyword evidence="6 10" id="KW-0573">Peptidoglycan synthesis</keyword>
<dbReference type="Pfam" id="PF03033">
    <property type="entry name" value="Glyco_transf_28"/>
    <property type="match status" value="1"/>
</dbReference>
<feature type="domain" description="Glycosyl transferase family 28 C-terminal" evidence="12">
    <location>
        <begin position="210"/>
        <end position="361"/>
    </location>
</feature>
<feature type="binding site" evidence="10">
    <location>
        <position position="216"/>
    </location>
    <ligand>
        <name>UDP-N-acetyl-alpha-D-glucosamine</name>
        <dbReference type="ChEBI" id="CHEBI:57705"/>
    </ligand>
</feature>
<keyword evidence="9 10" id="KW-0961">Cell wall biogenesis/degradation</keyword>
<dbReference type="HAMAP" id="MF_00033">
    <property type="entry name" value="MurG"/>
    <property type="match status" value="1"/>
</dbReference>
<comment type="subcellular location">
    <subcellularLocation>
        <location evidence="10">Cell membrane</location>
        <topology evidence="10">Peripheral membrane protein</topology>
        <orientation evidence="10">Cytoplasmic side</orientation>
    </subcellularLocation>
</comment>
<dbReference type="GO" id="GO:0009252">
    <property type="term" value="P:peptidoglycan biosynthetic process"/>
    <property type="evidence" value="ECO:0007669"/>
    <property type="project" value="UniProtKB-UniRule"/>
</dbReference>
<feature type="binding site" evidence="10">
    <location>
        <position position="323"/>
    </location>
    <ligand>
        <name>UDP-N-acetyl-alpha-D-glucosamine</name>
        <dbReference type="ChEBI" id="CHEBI:57705"/>
    </ligand>
</feature>
<dbReference type="AlphaFoldDB" id="A0A847VD32"/>
<evidence type="ECO:0000313" key="14">
    <source>
        <dbReference type="Proteomes" id="UP000564033"/>
    </source>
</evidence>
<keyword evidence="1 10" id="KW-1003">Cell membrane</keyword>
<evidence type="ECO:0000256" key="8">
    <source>
        <dbReference type="ARBA" id="ARBA00023306"/>
    </source>
</evidence>
<evidence type="ECO:0000256" key="1">
    <source>
        <dbReference type="ARBA" id="ARBA00022475"/>
    </source>
</evidence>
<keyword evidence="4 10" id="KW-0808">Transferase</keyword>
<evidence type="ECO:0000256" key="5">
    <source>
        <dbReference type="ARBA" id="ARBA00022960"/>
    </source>
</evidence>
<evidence type="ECO:0000256" key="6">
    <source>
        <dbReference type="ARBA" id="ARBA00022984"/>
    </source>
</evidence>
<keyword evidence="2 10" id="KW-0132">Cell division</keyword>
<dbReference type="InterPro" id="IPR006009">
    <property type="entry name" value="GlcNAc_MurG"/>
</dbReference>
<dbReference type="UniPathway" id="UPA00219"/>
<name>A0A847VD32_9BACT</name>
<dbReference type="InterPro" id="IPR007235">
    <property type="entry name" value="Glyco_trans_28_C"/>
</dbReference>
<feature type="binding site" evidence="10">
    <location>
        <begin position="15"/>
        <end position="17"/>
    </location>
    <ligand>
        <name>UDP-N-acetyl-alpha-D-glucosamine</name>
        <dbReference type="ChEBI" id="CHEBI:57705"/>
    </ligand>
</feature>
<keyword evidence="8 10" id="KW-0131">Cell cycle</keyword>
<dbReference type="SUPFAM" id="SSF53756">
    <property type="entry name" value="UDP-Glycosyltransferase/glycogen phosphorylase"/>
    <property type="match status" value="1"/>
</dbReference>
<dbReference type="EMBL" id="JAAZIL010000032">
    <property type="protein sequence ID" value="NLZ24352.1"/>
    <property type="molecule type" value="Genomic_DNA"/>
</dbReference>
<reference evidence="13 14" key="1">
    <citation type="journal article" date="2020" name="Biotechnol. Biofuels">
        <title>New insights from the biogas microbiome by comprehensive genome-resolved metagenomics of nearly 1600 species originating from multiple anaerobic digesters.</title>
        <authorList>
            <person name="Campanaro S."/>
            <person name="Treu L."/>
            <person name="Rodriguez-R L.M."/>
            <person name="Kovalovszki A."/>
            <person name="Ziels R.M."/>
            <person name="Maus I."/>
            <person name="Zhu X."/>
            <person name="Kougias P.G."/>
            <person name="Basile A."/>
            <person name="Luo G."/>
            <person name="Schluter A."/>
            <person name="Konstantinidis K.T."/>
            <person name="Angelidaki I."/>
        </authorList>
    </citation>
    <scope>NUCLEOTIDE SEQUENCE [LARGE SCALE GENOMIC DNA]</scope>
    <source>
        <strain evidence="13">AS19jrsBPTG_9</strain>
    </source>
</reference>
<proteinExistence type="inferred from homology"/>
<evidence type="ECO:0000313" key="13">
    <source>
        <dbReference type="EMBL" id="NLZ24352.1"/>
    </source>
</evidence>
<evidence type="ECO:0000256" key="7">
    <source>
        <dbReference type="ARBA" id="ARBA00023136"/>
    </source>
</evidence>
<dbReference type="GO" id="GO:0008360">
    <property type="term" value="P:regulation of cell shape"/>
    <property type="evidence" value="ECO:0007669"/>
    <property type="project" value="UniProtKB-KW"/>
</dbReference>
<keyword evidence="7 10" id="KW-0472">Membrane</keyword>
<comment type="function">
    <text evidence="10">Cell wall formation. Catalyzes the transfer of a GlcNAc subunit on undecaprenyl-pyrophosphoryl-MurNAc-pentapeptide (lipid intermediate I) to form undecaprenyl-pyrophosphoryl-MurNAc-(pentapeptide)GlcNAc (lipid intermediate II).</text>
</comment>
<dbReference type="CDD" id="cd03785">
    <property type="entry name" value="GT28_MurG"/>
    <property type="match status" value="1"/>
</dbReference>
<organism evidence="13 14">
    <name type="scientific">Candidatus Dojkabacteria bacterium</name>
    <dbReference type="NCBI Taxonomy" id="2099670"/>
    <lineage>
        <taxon>Bacteria</taxon>
        <taxon>Candidatus Dojkabacteria</taxon>
    </lineage>
</organism>
<dbReference type="Proteomes" id="UP000564033">
    <property type="component" value="Unassembled WGS sequence"/>
</dbReference>
<comment type="caution">
    <text evidence="10">Lacks conserved residue(s) required for the propagation of feature annotation.</text>
</comment>
<dbReference type="Pfam" id="PF04101">
    <property type="entry name" value="Glyco_tran_28_C"/>
    <property type="match status" value="1"/>
</dbReference>
<comment type="pathway">
    <text evidence="10">Cell wall biogenesis; peptidoglycan biosynthesis.</text>
</comment>
<keyword evidence="5 10" id="KW-0133">Cell shape</keyword>
<dbReference type="PANTHER" id="PTHR21015">
    <property type="entry name" value="UDP-N-ACETYLGLUCOSAMINE--N-ACETYLMURAMYL-(PENTAPEPTIDE) PYROPHOSPHORYL-UNDECAPRENOL N-ACETYLGLUCOSAMINE TRANSFERASE 1"/>
    <property type="match status" value="1"/>
</dbReference>
<sequence length="392" mass="44959">MIKGDIKILVTGGGSGGHISVAKALIDAVVEDYNIPKKNIIYVGGDLGMEYEEVGNSLEKRVFKESGFKTYFIRAGKLHRRFSLKRAKFLLRTLLGLFDALKIIKKERPTFVISTGGFVSVPVCIISWLYKTPIYLHEQTASVGLSNKIVGKFASRIYISFKDSLRYFPEEKCIHVGNVVRKDIFQKKITSNTDLEIISLVNTDTNLPFIYISGGSLGSHTINQKIQKELENLLPFFRILLQTGENKIFKDYEEIMKIKGSLRQEYQDRLVIKKYIDKYSIGYVLNNMDLFLGRAGANTVYEIGVLEKFALFIPIPWVTHNEQYLNAKVLHDIGTANILQEKDLDNANLKYEIERLFEQTKLRKIDYEKLKALFPTNATYYIIDEIFSKYLK</sequence>
<evidence type="ECO:0000256" key="2">
    <source>
        <dbReference type="ARBA" id="ARBA00022618"/>
    </source>
</evidence>
<dbReference type="InterPro" id="IPR004276">
    <property type="entry name" value="GlycoTrans_28_N"/>
</dbReference>
<comment type="similarity">
    <text evidence="10">Belongs to the glycosyltransferase 28 family. MurG subfamily.</text>
</comment>
<evidence type="ECO:0000259" key="11">
    <source>
        <dbReference type="Pfam" id="PF03033"/>
    </source>
</evidence>
<evidence type="ECO:0000256" key="9">
    <source>
        <dbReference type="ARBA" id="ARBA00023316"/>
    </source>
</evidence>
<dbReference type="GO" id="GO:0071555">
    <property type="term" value="P:cell wall organization"/>
    <property type="evidence" value="ECO:0007669"/>
    <property type="project" value="UniProtKB-KW"/>
</dbReference>
<dbReference type="PANTHER" id="PTHR21015:SF27">
    <property type="entry name" value="UDP-N-ACETYLGLUCOSAMINE--N-ACETYLMURAMYL-(PENTAPEPTIDE) PYROPHOSPHORYL-UNDECAPRENOL N-ACETYLGLUCOSAMINE TRANSFERASE"/>
    <property type="match status" value="1"/>
</dbReference>
<evidence type="ECO:0000256" key="4">
    <source>
        <dbReference type="ARBA" id="ARBA00022679"/>
    </source>
</evidence>
<protein>
    <recommendedName>
        <fullName evidence="10">UDP-N-acetylglucosamine--N-acetylmuramyl-(pentapeptide) pyrophosphoryl-undecaprenol N-acetylglucosamine transferase</fullName>
        <ecNumber evidence="10">2.4.1.227</ecNumber>
    </recommendedName>
    <alternativeName>
        <fullName evidence="10">Undecaprenyl-PP-MurNAc-pentapeptide-UDPGlcNAc GlcNAc transferase</fullName>
    </alternativeName>
</protein>
<evidence type="ECO:0000256" key="10">
    <source>
        <dbReference type="HAMAP-Rule" id="MF_00033"/>
    </source>
</evidence>
<evidence type="ECO:0000256" key="3">
    <source>
        <dbReference type="ARBA" id="ARBA00022676"/>
    </source>
</evidence>
<dbReference type="EC" id="2.4.1.227" evidence="10"/>
<accession>A0A847VD32</accession>